<dbReference type="KEGG" id="cbw:RR42_m1434"/>
<dbReference type="STRING" id="68895.RR42_m1434"/>
<gene>
    <name evidence="2" type="ORF">RR42_m1434</name>
</gene>
<dbReference type="AlphaFoldDB" id="A0A0C4Y724"/>
<protein>
    <submittedName>
        <fullName evidence="2">Uncharacterized protein</fullName>
    </submittedName>
</protein>
<feature type="region of interest" description="Disordered" evidence="1">
    <location>
        <begin position="148"/>
        <end position="212"/>
    </location>
</feature>
<keyword evidence="3" id="KW-1185">Reference proteome</keyword>
<proteinExistence type="predicted"/>
<dbReference type="EMBL" id="CP010536">
    <property type="protein sequence ID" value="AJG18835.1"/>
    <property type="molecule type" value="Genomic_DNA"/>
</dbReference>
<feature type="region of interest" description="Disordered" evidence="1">
    <location>
        <begin position="79"/>
        <end position="114"/>
    </location>
</feature>
<sequence>MALKSDSYGFLVGAPVEWGKALDVWNDILVEIRALRLALAAGHGSAVPSAKRRPPSSTTAVPALVKREVAQAVKEVVAPAKRRGNTNHSSLQRDSSGRFLSKGGGSAQPTATPVSTKVALHLEPPIDLAKAEAARPKAKTDWDLVRRQNAAMAPARPARSVDGQKREENGRFAGAGKKGPTNGDGPLEDGAKDEPADSSGKGGRRKRGEDEAVSLLSRVMGRVRTASGVVASAPEIDPTISALKEVQSIASPVGRGIGKLFSRSSDRAVPWYRRILGELRGMRRDDSSFHKAELRKLKDIEQRTSTGSGSGLLGGMLSKIPGLGIAGRLLGSVGGGLGALLKFGRKSGLLRRIPLLGGLLAGGSALYSMLGFGDDANASPEENRRSRFEGGGAGVGAIAGGALGTFLGGPVGTVIGGIIGEKVGSRVGGWLAEVDWKNVAENITDSWGAVTQLIKTKFGVDVPAVMDAAKEVAKKAIDYGGDFFDKISSATKSAAEWANQEVIQPAANAIKRIVQTGAGFNVVERGDGSVVQQSGARNWRNNNPGNIEYGDFAKKHGAIGSDGRFAIFPDYGSGRKAKESLIFDGKSYRNLTLSQAISRYAPASENDTAAYQRSVLGSVGGQDLKMSDYTPAQRTVILDAMQKVEGYKVGKTVIKGRSGVPVLAAGGVPGTPVVASAPTVSVNTAVPMPKIADAPALSPLTAIPATSRQEIRVTQEKGDVGQNLSDSKIARIATGGLSSP</sequence>
<evidence type="ECO:0000313" key="2">
    <source>
        <dbReference type="EMBL" id="AJG18835.1"/>
    </source>
</evidence>
<dbReference type="RefSeq" id="WP_144409763.1">
    <property type="nucleotide sequence ID" value="NZ_CP010536.1"/>
</dbReference>
<dbReference type="OrthoDB" id="192249at2"/>
<evidence type="ECO:0000313" key="3">
    <source>
        <dbReference type="Proteomes" id="UP000031843"/>
    </source>
</evidence>
<name>A0A0C4Y724_9BURK</name>
<reference evidence="2 3" key="1">
    <citation type="journal article" date="2015" name="Genome Announc.">
        <title>Complete Genome Sequence of Cupriavidus basilensis 4G11, Isolated from the Oak Ridge Field Research Center Site.</title>
        <authorList>
            <person name="Ray J."/>
            <person name="Waters R.J."/>
            <person name="Skerker J.M."/>
            <person name="Kuehl J.V."/>
            <person name="Price M.N."/>
            <person name="Huang J."/>
            <person name="Chakraborty R."/>
            <person name="Arkin A.P."/>
            <person name="Deutschbauer A."/>
        </authorList>
    </citation>
    <scope>NUCLEOTIDE SEQUENCE [LARGE SCALE GENOMIC DNA]</scope>
    <source>
        <strain evidence="2">4G11</strain>
    </source>
</reference>
<organism evidence="2 3">
    <name type="scientific">Cupriavidus basilensis</name>
    <dbReference type="NCBI Taxonomy" id="68895"/>
    <lineage>
        <taxon>Bacteria</taxon>
        <taxon>Pseudomonadati</taxon>
        <taxon>Pseudomonadota</taxon>
        <taxon>Betaproteobacteria</taxon>
        <taxon>Burkholderiales</taxon>
        <taxon>Burkholderiaceae</taxon>
        <taxon>Cupriavidus</taxon>
    </lineage>
</organism>
<dbReference type="Proteomes" id="UP000031843">
    <property type="component" value="Chromosome main"/>
</dbReference>
<evidence type="ECO:0000256" key="1">
    <source>
        <dbReference type="SAM" id="MobiDB-lite"/>
    </source>
</evidence>
<accession>A0A0C4Y724</accession>